<dbReference type="Proteomes" id="UP001597203">
    <property type="component" value="Unassembled WGS sequence"/>
</dbReference>
<name>A0ABW3NX00_9SPHN</name>
<evidence type="ECO:0000313" key="1">
    <source>
        <dbReference type="EMBL" id="MFD1104956.1"/>
    </source>
</evidence>
<sequence length="72" mass="8443">MKARDLLLSAYRVVSRELLRERRRRFPDQQRLSRLKKERLALKDRLAQHQLATGSTLAMALRIVARTKPAFA</sequence>
<comment type="caution">
    <text evidence="1">The sequence shown here is derived from an EMBL/GenBank/DDBJ whole genome shotgun (WGS) entry which is preliminary data.</text>
</comment>
<keyword evidence="2" id="KW-1185">Reference proteome</keyword>
<dbReference type="RefSeq" id="WP_380910396.1">
    <property type="nucleotide sequence ID" value="NZ_JBHTLS010000116.1"/>
</dbReference>
<protein>
    <submittedName>
        <fullName evidence="1">YdcH family protein</fullName>
    </submittedName>
</protein>
<reference evidence="2" key="1">
    <citation type="journal article" date="2019" name="Int. J. Syst. Evol. Microbiol.">
        <title>The Global Catalogue of Microorganisms (GCM) 10K type strain sequencing project: providing services to taxonomists for standard genome sequencing and annotation.</title>
        <authorList>
            <consortium name="The Broad Institute Genomics Platform"/>
            <consortium name="The Broad Institute Genome Sequencing Center for Infectious Disease"/>
            <person name="Wu L."/>
            <person name="Ma J."/>
        </authorList>
    </citation>
    <scope>NUCLEOTIDE SEQUENCE [LARGE SCALE GENOMIC DNA]</scope>
    <source>
        <strain evidence="2">CCUG 54329</strain>
    </source>
</reference>
<organism evidence="1 2">
    <name type="scientific">Sphingobium olei</name>
    <dbReference type="NCBI Taxonomy" id="420955"/>
    <lineage>
        <taxon>Bacteria</taxon>
        <taxon>Pseudomonadati</taxon>
        <taxon>Pseudomonadota</taxon>
        <taxon>Alphaproteobacteria</taxon>
        <taxon>Sphingomonadales</taxon>
        <taxon>Sphingomonadaceae</taxon>
        <taxon>Sphingobium</taxon>
    </lineage>
</organism>
<proteinExistence type="predicted"/>
<dbReference type="InterPro" id="IPR007420">
    <property type="entry name" value="DUF465"/>
</dbReference>
<dbReference type="EMBL" id="JBHTLS010000116">
    <property type="protein sequence ID" value="MFD1104956.1"/>
    <property type="molecule type" value="Genomic_DNA"/>
</dbReference>
<accession>A0ABW3NX00</accession>
<dbReference type="Pfam" id="PF04325">
    <property type="entry name" value="DUF465"/>
    <property type="match status" value="1"/>
</dbReference>
<gene>
    <name evidence="1" type="ORF">ACFQ24_08730</name>
</gene>
<dbReference type="InterPro" id="IPR038444">
    <property type="entry name" value="DUF465_sf"/>
</dbReference>
<dbReference type="Gene3D" id="6.10.280.50">
    <property type="match status" value="1"/>
</dbReference>
<evidence type="ECO:0000313" key="2">
    <source>
        <dbReference type="Proteomes" id="UP001597203"/>
    </source>
</evidence>